<dbReference type="InterPro" id="IPR029058">
    <property type="entry name" value="AB_hydrolase_fold"/>
</dbReference>
<reference evidence="3 4" key="1">
    <citation type="submission" date="2018-05" db="EMBL/GenBank/DDBJ databases">
        <title>Genetic diversity of glacier-inhabiting Cryobacterium bacteria in China and description of Cryobacterium mengkeensis sp. nov. and Arthrobacter glacialis sp. nov.</title>
        <authorList>
            <person name="Liu Q."/>
            <person name="Xin Y.-H."/>
        </authorList>
    </citation>
    <scope>NUCLEOTIDE SEQUENCE [LARGE SCALE GENOMIC DNA]</scope>
    <source>
        <strain evidence="3 4">LI2</strain>
    </source>
</reference>
<evidence type="ECO:0000313" key="4">
    <source>
        <dbReference type="Proteomes" id="UP000247832"/>
    </source>
</evidence>
<organism evidence="3 4">
    <name type="scientific">Arthrobacter livingstonensis</name>
    <dbReference type="NCBI Taxonomy" id="670078"/>
    <lineage>
        <taxon>Bacteria</taxon>
        <taxon>Bacillati</taxon>
        <taxon>Actinomycetota</taxon>
        <taxon>Actinomycetes</taxon>
        <taxon>Micrococcales</taxon>
        <taxon>Micrococcaceae</taxon>
        <taxon>Arthrobacter</taxon>
    </lineage>
</organism>
<dbReference type="SUPFAM" id="SSF69118">
    <property type="entry name" value="AhpD-like"/>
    <property type="match status" value="1"/>
</dbReference>
<dbReference type="NCBIfam" id="TIGR02425">
    <property type="entry name" value="decarb_PcaC"/>
    <property type="match status" value="1"/>
</dbReference>
<proteinExistence type="predicted"/>
<dbReference type="Pfam" id="PF12697">
    <property type="entry name" value="Abhydrolase_6"/>
    <property type="match status" value="1"/>
</dbReference>
<name>A0A2V5LKA1_9MICC</name>
<dbReference type="PANTHER" id="PTHR33570">
    <property type="entry name" value="4-CARBOXYMUCONOLACTONE DECARBOXYLASE FAMILY PROTEIN"/>
    <property type="match status" value="1"/>
</dbReference>
<feature type="domain" description="AB hydrolase-1" evidence="2">
    <location>
        <begin position="41"/>
        <end position="285"/>
    </location>
</feature>
<dbReference type="PANTHER" id="PTHR33570:SF2">
    <property type="entry name" value="CARBOXYMUCONOLACTONE DECARBOXYLASE-LIKE DOMAIN-CONTAINING PROTEIN"/>
    <property type="match status" value="1"/>
</dbReference>
<comment type="caution">
    <text evidence="3">The sequence shown here is derived from an EMBL/GenBank/DDBJ whole genome shotgun (WGS) entry which is preliminary data.</text>
</comment>
<dbReference type="AlphaFoldDB" id="A0A2V5LKA1"/>
<dbReference type="OrthoDB" id="9802489at2"/>
<accession>A0A2V5LKA1</accession>
<protein>
    <submittedName>
        <fullName evidence="3">4-carboxymuconolactone decarboxylase</fullName>
    </submittedName>
</protein>
<evidence type="ECO:0000313" key="3">
    <source>
        <dbReference type="EMBL" id="PYI67680.1"/>
    </source>
</evidence>
<dbReference type="InterPro" id="IPR000073">
    <property type="entry name" value="AB_hydrolase_1"/>
</dbReference>
<dbReference type="Gene3D" id="3.40.50.1820">
    <property type="entry name" value="alpha/beta hydrolase"/>
    <property type="match status" value="1"/>
</dbReference>
<dbReference type="Pfam" id="PF02627">
    <property type="entry name" value="CMD"/>
    <property type="match status" value="1"/>
</dbReference>
<dbReference type="Gene3D" id="1.20.1290.10">
    <property type="entry name" value="AhpD-like"/>
    <property type="match status" value="1"/>
</dbReference>
<dbReference type="Proteomes" id="UP000247832">
    <property type="component" value="Unassembled WGS sequence"/>
</dbReference>
<dbReference type="SUPFAM" id="SSF53474">
    <property type="entry name" value="alpha/beta-Hydrolases"/>
    <property type="match status" value="1"/>
</dbReference>
<dbReference type="InterPro" id="IPR012788">
    <property type="entry name" value="Decarb_PcaC"/>
</dbReference>
<evidence type="ECO:0000259" key="1">
    <source>
        <dbReference type="Pfam" id="PF02627"/>
    </source>
</evidence>
<keyword evidence="4" id="KW-1185">Reference proteome</keyword>
<feature type="domain" description="Carboxymuconolactone decarboxylase-like" evidence="1">
    <location>
        <begin position="347"/>
        <end position="429"/>
    </location>
</feature>
<dbReference type="InterPro" id="IPR052512">
    <property type="entry name" value="4CMD/NDH-1_regulator"/>
</dbReference>
<dbReference type="GO" id="GO:0051920">
    <property type="term" value="F:peroxiredoxin activity"/>
    <property type="evidence" value="ECO:0007669"/>
    <property type="project" value="InterPro"/>
</dbReference>
<dbReference type="EMBL" id="QJVD01000008">
    <property type="protein sequence ID" value="PYI67680.1"/>
    <property type="molecule type" value="Genomic_DNA"/>
</dbReference>
<evidence type="ECO:0000259" key="2">
    <source>
        <dbReference type="Pfam" id="PF12697"/>
    </source>
</evidence>
<dbReference type="InterPro" id="IPR029032">
    <property type="entry name" value="AhpD-like"/>
</dbReference>
<gene>
    <name evidence="3" type="primary">pcaC</name>
    <name evidence="3" type="ORF">CVV68_09620</name>
</gene>
<dbReference type="InterPro" id="IPR003779">
    <property type="entry name" value="CMD-like"/>
</dbReference>
<sequence>MSDISGNGASVERRVPAIKAVLLSPQRQLGNRPLLVVGCSLGTSSVLWEKVGVLLGAGVEGAGVDVVAWDLPGHGISPASGTPFTVAGLADAVVGLVDSIAPGARFHYAGVSLGGAVGLQLGIDHGDRLLSLSVQCSGPKLGTPEAWAERVETVRTLGTPVMIQGSAQRWFAEGSMDRDPTLASRLLHALRDADRVSYAHCCGALAGFDVRGELGRITVPLLAVAGAEDTVATPELMQEMVDAVNAGAAQRAATSNAPADSRAKTVTLPHVAHLAPAEAPAEVARLLRGLIEDPAMTTTPDPDRQGAVRPGATTQEVYDAGLAVRREVLGDAHVDRATAAMDDFSADFQDMITRIAWGGIWTRPGLSRQMRSAVTITAMVSHGHWEELAMHLRAALRNGLSRDEIKEILLQTAIYCGVPSANTAFKTAQQVFAGLDAEPDAGPHSPEQKDELP</sequence>